<dbReference type="EMBL" id="AMZH03020466">
    <property type="protein sequence ID" value="RRT39137.1"/>
    <property type="molecule type" value="Genomic_DNA"/>
</dbReference>
<accession>A0A426XI22</accession>
<name>A0A426XI22_ENSVE</name>
<evidence type="ECO:0000313" key="1">
    <source>
        <dbReference type="EMBL" id="RRT39137.1"/>
    </source>
</evidence>
<evidence type="ECO:0000313" key="2">
    <source>
        <dbReference type="Proteomes" id="UP000287651"/>
    </source>
</evidence>
<dbReference type="AlphaFoldDB" id="A0A426XI22"/>
<comment type="caution">
    <text evidence="1">The sequence shown here is derived from an EMBL/GenBank/DDBJ whole genome shotgun (WGS) entry which is preliminary data.</text>
</comment>
<gene>
    <name evidence="1" type="ORF">B296_00022995</name>
</gene>
<organism evidence="1 2">
    <name type="scientific">Ensete ventricosum</name>
    <name type="common">Abyssinian banana</name>
    <name type="synonym">Musa ensete</name>
    <dbReference type="NCBI Taxonomy" id="4639"/>
    <lineage>
        <taxon>Eukaryota</taxon>
        <taxon>Viridiplantae</taxon>
        <taxon>Streptophyta</taxon>
        <taxon>Embryophyta</taxon>
        <taxon>Tracheophyta</taxon>
        <taxon>Spermatophyta</taxon>
        <taxon>Magnoliopsida</taxon>
        <taxon>Liliopsida</taxon>
        <taxon>Zingiberales</taxon>
        <taxon>Musaceae</taxon>
        <taxon>Ensete</taxon>
    </lineage>
</organism>
<proteinExistence type="predicted"/>
<reference evidence="1 2" key="1">
    <citation type="journal article" date="2014" name="Agronomy (Basel)">
        <title>A Draft Genome Sequence for Ensete ventricosum, the Drought-Tolerant Tree Against Hunger.</title>
        <authorList>
            <person name="Harrison J."/>
            <person name="Moore K.A."/>
            <person name="Paszkiewicz K."/>
            <person name="Jones T."/>
            <person name="Grant M."/>
            <person name="Ambacheew D."/>
            <person name="Muzemil S."/>
            <person name="Studholme D.J."/>
        </authorList>
    </citation>
    <scope>NUCLEOTIDE SEQUENCE [LARGE SCALE GENOMIC DNA]</scope>
</reference>
<protein>
    <submittedName>
        <fullName evidence="1">Uncharacterized protein</fullName>
    </submittedName>
</protein>
<sequence length="91" mass="9544">MHHDLPLRHCGSRCHLHAPRSPCLRTIAPMVSAATLGRHLAGERAPCQQVAMPLYGLAVGSIAPCGLAIGGHCPYGLAMASRPCRGLGRGR</sequence>
<dbReference type="Proteomes" id="UP000287651">
    <property type="component" value="Unassembled WGS sequence"/>
</dbReference>